<keyword evidence="1" id="KW-0378">Hydrolase</keyword>
<dbReference type="InterPro" id="IPR051547">
    <property type="entry name" value="TDP2-like"/>
</dbReference>
<dbReference type="Gene3D" id="3.60.10.10">
    <property type="entry name" value="Endonuclease/exonuclease/phosphatase"/>
    <property type="match status" value="1"/>
</dbReference>
<organism evidence="2">
    <name type="scientific">Aegilops tauschii</name>
    <name type="common">Tausch's goatgrass</name>
    <name type="synonym">Aegilops squarrosa</name>
    <dbReference type="NCBI Taxonomy" id="37682"/>
    <lineage>
        <taxon>Eukaryota</taxon>
        <taxon>Viridiplantae</taxon>
        <taxon>Streptophyta</taxon>
        <taxon>Embryophyta</taxon>
        <taxon>Tracheophyta</taxon>
        <taxon>Spermatophyta</taxon>
        <taxon>Magnoliopsida</taxon>
        <taxon>Liliopsida</taxon>
        <taxon>Poales</taxon>
        <taxon>Poaceae</taxon>
        <taxon>BOP clade</taxon>
        <taxon>Pooideae</taxon>
        <taxon>Triticodae</taxon>
        <taxon>Triticeae</taxon>
        <taxon>Triticinae</taxon>
        <taxon>Aegilops</taxon>
    </lineage>
</organism>
<name>M8CCU4_AEGTA</name>
<dbReference type="InterPro" id="IPR036691">
    <property type="entry name" value="Endo/exonu/phosph_ase_sf"/>
</dbReference>
<dbReference type="GO" id="GO:0005737">
    <property type="term" value="C:cytoplasm"/>
    <property type="evidence" value="ECO:0007669"/>
    <property type="project" value="TreeGrafter"/>
</dbReference>
<reference evidence="2" key="1">
    <citation type="submission" date="2015-06" db="UniProtKB">
        <authorList>
            <consortium name="EnsemblPlants"/>
        </authorList>
    </citation>
    <scope>IDENTIFICATION</scope>
</reference>
<evidence type="ECO:0000256" key="1">
    <source>
        <dbReference type="ARBA" id="ARBA00022801"/>
    </source>
</evidence>
<sequence length="263" mass="29749">MENHARWKFTTTATGKSYLEADIIPGLELGSMTAMKPIRIATTQLEPPCPPESVRCMERYTQAEHSMAALSSAENVVFGGDMSWDDNMDLPFPLPAGWGDAWTELRSLNQYSWTYNSFWAEKIGEFNGYRAPVSEMKKRSDRFVCKLQDYTLKAIDLIEDKGLGICYVKKYKRIDLEKVELMRSCHRGLVLTIVPNEPLSSAQQHGELEERRRHELEHEQLFLQTGVAASWAHASKEAGMRLMKAEQAESSTGLNSSDCSDSD</sequence>
<dbReference type="PANTHER" id="PTHR15822">
    <property type="entry name" value="TRAF AND TNF RECEPTOR-ASSOCIATED PROTEIN"/>
    <property type="match status" value="1"/>
</dbReference>
<dbReference type="AlphaFoldDB" id="M8CCU4"/>
<evidence type="ECO:0000313" key="2">
    <source>
        <dbReference type="EnsemblPlants" id="EMT24957"/>
    </source>
</evidence>
<dbReference type="EnsemblPlants" id="EMT24957">
    <property type="protein sequence ID" value="EMT24957"/>
    <property type="gene ID" value="F775_42490"/>
</dbReference>
<dbReference type="GO" id="GO:0070260">
    <property type="term" value="F:5'-tyrosyl-DNA phosphodiesterase activity"/>
    <property type="evidence" value="ECO:0007669"/>
    <property type="project" value="TreeGrafter"/>
</dbReference>
<proteinExistence type="predicted"/>
<dbReference type="GO" id="GO:0006302">
    <property type="term" value="P:double-strand break repair"/>
    <property type="evidence" value="ECO:0007669"/>
    <property type="project" value="TreeGrafter"/>
</dbReference>
<accession>M8CCU4</accession>
<protein>
    <submittedName>
        <fullName evidence="2">Uncharacterized protein</fullName>
    </submittedName>
</protein>
<dbReference type="GO" id="GO:0003697">
    <property type="term" value="F:single-stranded DNA binding"/>
    <property type="evidence" value="ECO:0007669"/>
    <property type="project" value="TreeGrafter"/>
</dbReference>
<dbReference type="PANTHER" id="PTHR15822:SF24">
    <property type="entry name" value="ENDONUCLEASE_EXONUCLEASE_PHOSPHATASE DOMAIN-CONTAINING PROTEIN"/>
    <property type="match status" value="1"/>
</dbReference>